<dbReference type="InterPro" id="IPR017825">
    <property type="entry name" value="Lycopene_cyclase_dom"/>
</dbReference>
<feature type="transmembrane region" description="Helical" evidence="8">
    <location>
        <begin position="6"/>
        <end position="25"/>
    </location>
</feature>
<evidence type="ECO:0000256" key="1">
    <source>
        <dbReference type="ARBA" id="ARBA00004141"/>
    </source>
</evidence>
<dbReference type="OrthoDB" id="5195186at2"/>
<dbReference type="AlphaFoldDB" id="Z9JUW0"/>
<evidence type="ECO:0000256" key="2">
    <source>
        <dbReference type="ARBA" id="ARBA00004829"/>
    </source>
</evidence>
<dbReference type="PATRIC" id="fig|396014.3.peg.1369"/>
<evidence type="ECO:0000256" key="8">
    <source>
        <dbReference type="SAM" id="Phobius"/>
    </source>
</evidence>
<keyword evidence="4" id="KW-0125">Carotenoid biosynthesis</keyword>
<evidence type="ECO:0000256" key="4">
    <source>
        <dbReference type="ARBA" id="ARBA00022746"/>
    </source>
</evidence>
<evidence type="ECO:0000256" key="3">
    <source>
        <dbReference type="ARBA" id="ARBA00022692"/>
    </source>
</evidence>
<evidence type="ECO:0000313" key="11">
    <source>
        <dbReference type="Proteomes" id="UP000023067"/>
    </source>
</evidence>
<feature type="transmembrane region" description="Helical" evidence="8">
    <location>
        <begin position="37"/>
        <end position="59"/>
    </location>
</feature>
<organism evidence="10 11">
    <name type="scientific">Brachybacterium phenoliresistens</name>
    <dbReference type="NCBI Taxonomy" id="396014"/>
    <lineage>
        <taxon>Bacteria</taxon>
        <taxon>Bacillati</taxon>
        <taxon>Actinomycetota</taxon>
        <taxon>Actinomycetes</taxon>
        <taxon>Micrococcales</taxon>
        <taxon>Dermabacteraceae</taxon>
        <taxon>Brachybacterium</taxon>
    </lineage>
</organism>
<protein>
    <submittedName>
        <fullName evidence="10">Lycopene cyclase</fullName>
    </submittedName>
</protein>
<name>Z9JUW0_9MICO</name>
<evidence type="ECO:0000313" key="10">
    <source>
        <dbReference type="EMBL" id="EWS81527.1"/>
    </source>
</evidence>
<keyword evidence="5 8" id="KW-1133">Transmembrane helix</keyword>
<dbReference type="GO" id="GO:0016117">
    <property type="term" value="P:carotenoid biosynthetic process"/>
    <property type="evidence" value="ECO:0007669"/>
    <property type="project" value="UniProtKB-KW"/>
</dbReference>
<proteinExistence type="predicted"/>
<comment type="pathway">
    <text evidence="2">Carotenoid biosynthesis.</text>
</comment>
<evidence type="ECO:0000259" key="9">
    <source>
        <dbReference type="Pfam" id="PF18916"/>
    </source>
</evidence>
<dbReference type="GO" id="GO:0016872">
    <property type="term" value="F:intramolecular lyase activity"/>
    <property type="evidence" value="ECO:0007669"/>
    <property type="project" value="InterPro"/>
</dbReference>
<comment type="subcellular location">
    <subcellularLocation>
        <location evidence="1">Membrane</location>
        <topology evidence="1">Multi-pass membrane protein</topology>
    </subcellularLocation>
</comment>
<keyword evidence="3 8" id="KW-0812">Transmembrane</keyword>
<evidence type="ECO:0000256" key="6">
    <source>
        <dbReference type="ARBA" id="ARBA00023136"/>
    </source>
</evidence>
<dbReference type="STRING" id="396014.BF93_15115"/>
<keyword evidence="7" id="KW-0413">Isomerase</keyword>
<evidence type="ECO:0000256" key="5">
    <source>
        <dbReference type="ARBA" id="ARBA00022989"/>
    </source>
</evidence>
<dbReference type="Pfam" id="PF18916">
    <property type="entry name" value="Lycopene_cyc"/>
    <property type="match status" value="1"/>
</dbReference>
<dbReference type="EMBL" id="JDYK01000006">
    <property type="protein sequence ID" value="EWS81527.1"/>
    <property type="molecule type" value="Genomic_DNA"/>
</dbReference>
<feature type="domain" description="Lycopene cyclase" evidence="9">
    <location>
        <begin position="8"/>
        <end position="94"/>
    </location>
</feature>
<keyword evidence="6 8" id="KW-0472">Membrane</keyword>
<accession>Z9JUW0</accession>
<dbReference type="RefSeq" id="WP_038371587.1">
    <property type="nucleotide sequence ID" value="NZ_KK069991.1"/>
</dbReference>
<dbReference type="eggNOG" id="ENOG5033310">
    <property type="taxonomic scope" value="Bacteria"/>
</dbReference>
<gene>
    <name evidence="10" type="ORF">BF93_15115</name>
</gene>
<sequence>MPAEYLIVLGLCLLITLPLEFVLGARVYRRPRRLLRALAPVVVVFVAWDLLGIHRGHWWYAPDKITGIMLPGRLPLEELLFFLVIPICGLLTLEGVRAVLTRAAALRAGLRERAGTRTDPTEGDDA</sequence>
<dbReference type="Proteomes" id="UP000023067">
    <property type="component" value="Unassembled WGS sequence"/>
</dbReference>
<reference evidence="10 11" key="1">
    <citation type="submission" date="2014-02" db="EMBL/GenBank/DDBJ databases">
        <title>Genome sequence of Brachybacterium phenoliresistens strain W13A50.</title>
        <authorList>
            <person name="Wang X."/>
        </authorList>
    </citation>
    <scope>NUCLEOTIDE SEQUENCE [LARGE SCALE GENOMIC DNA]</scope>
    <source>
        <strain evidence="10 11">W13A50</strain>
    </source>
</reference>
<keyword evidence="11" id="KW-1185">Reference proteome</keyword>
<dbReference type="NCBIfam" id="TIGR03462">
    <property type="entry name" value="CarR_dom_SF"/>
    <property type="match status" value="1"/>
</dbReference>
<dbReference type="HOGENOM" id="CLU_136708_0_0_11"/>
<evidence type="ECO:0000256" key="7">
    <source>
        <dbReference type="ARBA" id="ARBA00023235"/>
    </source>
</evidence>
<comment type="caution">
    <text evidence="10">The sequence shown here is derived from an EMBL/GenBank/DDBJ whole genome shotgun (WGS) entry which is preliminary data.</text>
</comment>
<dbReference type="GO" id="GO:0045436">
    <property type="term" value="F:lycopene beta cyclase activity"/>
    <property type="evidence" value="ECO:0007669"/>
    <property type="project" value="UniProtKB-ARBA"/>
</dbReference>
<dbReference type="GO" id="GO:0016020">
    <property type="term" value="C:membrane"/>
    <property type="evidence" value="ECO:0007669"/>
    <property type="project" value="UniProtKB-SubCell"/>
</dbReference>
<feature type="transmembrane region" description="Helical" evidence="8">
    <location>
        <begin position="79"/>
        <end position="100"/>
    </location>
</feature>